<gene>
    <name evidence="13" type="ORF">G7Z17_g8000</name>
</gene>
<dbReference type="PROSITE" id="PS50893">
    <property type="entry name" value="ABC_TRANSPORTER_2"/>
    <property type="match status" value="2"/>
</dbReference>
<dbReference type="Pfam" id="PF00005">
    <property type="entry name" value="ABC_tran"/>
    <property type="match status" value="2"/>
</dbReference>
<dbReference type="Pfam" id="PF19055">
    <property type="entry name" value="ABC2_membrane_7"/>
    <property type="match status" value="1"/>
</dbReference>
<dbReference type="GO" id="GO:0140359">
    <property type="term" value="F:ABC-type transporter activity"/>
    <property type="evidence" value="ECO:0007669"/>
    <property type="project" value="InterPro"/>
</dbReference>
<evidence type="ECO:0000256" key="7">
    <source>
        <dbReference type="ARBA" id="ARBA00022989"/>
    </source>
</evidence>
<comment type="similarity">
    <text evidence="2">Belongs to the ABC transporter superfamily. ABCG family. PDR (TC 3.A.1.205) subfamily.</text>
</comment>
<dbReference type="InterPro" id="IPR010929">
    <property type="entry name" value="PDR_CDR_ABC"/>
</dbReference>
<dbReference type="SMART" id="SM00382">
    <property type="entry name" value="AAA"/>
    <property type="match status" value="2"/>
</dbReference>
<dbReference type="PANTHER" id="PTHR19241">
    <property type="entry name" value="ATP-BINDING CASSETTE TRANSPORTER"/>
    <property type="match status" value="1"/>
</dbReference>
<dbReference type="Pfam" id="PF01061">
    <property type="entry name" value="ABC2_membrane"/>
    <property type="match status" value="2"/>
</dbReference>
<keyword evidence="5" id="KW-0547">Nucleotide-binding</keyword>
<feature type="transmembrane region" description="Helical" evidence="11">
    <location>
        <begin position="1340"/>
        <end position="1358"/>
    </location>
</feature>
<evidence type="ECO:0000256" key="10">
    <source>
        <dbReference type="SAM" id="MobiDB-lite"/>
    </source>
</evidence>
<keyword evidence="7 11" id="KW-1133">Transmembrane helix</keyword>
<protein>
    <recommendedName>
        <fullName evidence="12">ABC transporter domain-containing protein</fullName>
    </recommendedName>
</protein>
<name>A0A9P5LF62_9HYPO</name>
<accession>A0A9P5LF62</accession>
<evidence type="ECO:0000259" key="12">
    <source>
        <dbReference type="PROSITE" id="PS50893"/>
    </source>
</evidence>
<dbReference type="InterPro" id="IPR013525">
    <property type="entry name" value="ABC2_TM"/>
</dbReference>
<proteinExistence type="inferred from homology"/>
<evidence type="ECO:0000256" key="2">
    <source>
        <dbReference type="ARBA" id="ARBA00006012"/>
    </source>
</evidence>
<sequence>MASTPTDSDTVADMPRQPVIEGQGSQYGSSSDTDVEPENVDQERGKDFIQKHLTLTFKDVTVNVTAPDEALGETLWSRVDPRQILDLFSRGDHAKRTILHELLVLGRPGSGCTSLLRVLSNHRESFQEVLGETRYGSMDHNETKKYRQQIVFNTEDDIHFPTLTVNQTMKFALRNKVPRERPEHVEKKHHFVQDMRNNILDSLGIGHTKKTKVGNEFIRGVSGGERKRVSLAEVMASQSPLQFWDQPTRGLDSKTALEFVETLRKDANINNKSIVLTTYQAGNGIYDAFNKVLVLAEGRVIYYGLRAAAKSYFEDMGFVCPRGANIADFLTSVTVKTEREIAPGFEQRVPTTAEEFESAYKRSDTCRLMKEPIQQPETLHHQVTDLKMAVEREKRERKWKLGTRGVYTAGLREQVINCTQRQWQIMMGDRLSLAIKVISAIIQALVVGSLFYNLPDTSESIFLRPGVLFFPVLYFLLESMSETTASFMGRPILVRHKRFGFYRPTAFCIANAITDIPVVMLQVTCFTIIIYFMTGMQTDAGKFFTCWIVINASTLCFCQLFRAIGAMFSHFGTASYISGLLSTVFFVYGGYLIPFSKMHPWFRWIFYLNPGAYAFESLMANEFSGLQLECVSPQYIPFGGDYNDQTADFRGCTVLGSDATGMIDGLEYVQQQYSYSIGHIWRGFGIIIGFWIFFIALTALGFELRNSHGGSSVLLYKRGARTKKSSDPEMAVGQAPEGSRQMTSQTAKQSTFSWHDLDYFVQYQGAQKQLLNKVFGFVQPGSLVALMGCSGAGKTTLLDVLAQRKDAGEIKGSILIDGKPQGISFQRMTGYCEQMDIHEATATVREALLFSALLRQPQEVPHEEKISYVDHIIELLELEDICDALIGTPGAGLSIEQRKRVTLGVELVAKPSLLFLDEPTSGLDGQSAYNIVRFMRRLVDGGQAVLCTIHQPSAVLFDAFDSLLLLAKGGRMTYFGETGQYSDTLLDYFARNGAPCPEGANPAEHIVEVIQGNTEVEIDWVEVWNQSAERRNALQKLEELNSQALSKNQGVEEDTASFATSKWFQWRMVLERQMVQLWRSPDYVWNKINLHIFAALFSGFTFWMIGDGTFDLQLRLFAIFNFIFVAPGCINQMQPYFLHNRDLFETREKKTVAEIPYLIICATLYFVCWYFTAGFPVEARISGHIYLQMIFYEFLYTSIGQAIAAYAPNEYFAAIMNPLLIGAGMITFCGVVMPYSVMQPFWKYWIYYLDPFHYLFGGLLGPIIWDVEVSCRAEEFTSFSAPDGQTCGEYMADFLSSNAGYVADLNATENCQYCAYSTGADYAKTFNIQEEYYGWRDTGITALFCISSYALVFLMMKLRSKKTKSARSD</sequence>
<keyword evidence="4 11" id="KW-0812">Transmembrane</keyword>
<feature type="transmembrane region" description="Helical" evidence="11">
    <location>
        <begin position="433"/>
        <end position="455"/>
    </location>
</feature>
<evidence type="ECO:0000256" key="11">
    <source>
        <dbReference type="SAM" id="Phobius"/>
    </source>
</evidence>
<dbReference type="SUPFAM" id="SSF52540">
    <property type="entry name" value="P-loop containing nucleoside triphosphate hydrolases"/>
    <property type="match status" value="2"/>
</dbReference>
<dbReference type="InterPro" id="IPR034003">
    <property type="entry name" value="ABCG_PDR_2"/>
</dbReference>
<dbReference type="InterPro" id="IPR003593">
    <property type="entry name" value="AAA+_ATPase"/>
</dbReference>
<dbReference type="InterPro" id="IPR043926">
    <property type="entry name" value="ABCG_dom"/>
</dbReference>
<feature type="transmembrane region" description="Helical" evidence="11">
    <location>
        <begin position="1185"/>
        <end position="1207"/>
    </location>
</feature>
<keyword evidence="8 11" id="KW-0472">Membrane</keyword>
<dbReference type="GO" id="GO:0005524">
    <property type="term" value="F:ATP binding"/>
    <property type="evidence" value="ECO:0007669"/>
    <property type="project" value="UniProtKB-KW"/>
</dbReference>
<dbReference type="GO" id="GO:0016887">
    <property type="term" value="F:ATP hydrolysis activity"/>
    <property type="evidence" value="ECO:0007669"/>
    <property type="project" value="InterPro"/>
</dbReference>
<evidence type="ECO:0000256" key="4">
    <source>
        <dbReference type="ARBA" id="ARBA00022692"/>
    </source>
</evidence>
<feature type="transmembrane region" description="Helical" evidence="11">
    <location>
        <begin position="1112"/>
        <end position="1130"/>
    </location>
</feature>
<dbReference type="Pfam" id="PF06422">
    <property type="entry name" value="PDR_CDR"/>
    <property type="match status" value="1"/>
</dbReference>
<feature type="domain" description="ABC transporter" evidence="12">
    <location>
        <begin position="752"/>
        <end position="994"/>
    </location>
</feature>
<organism evidence="13 14">
    <name type="scientific">Cylindrodendrum hubeiense</name>
    <dbReference type="NCBI Taxonomy" id="595255"/>
    <lineage>
        <taxon>Eukaryota</taxon>
        <taxon>Fungi</taxon>
        <taxon>Dikarya</taxon>
        <taxon>Ascomycota</taxon>
        <taxon>Pezizomycotina</taxon>
        <taxon>Sordariomycetes</taxon>
        <taxon>Hypocreomycetidae</taxon>
        <taxon>Hypocreales</taxon>
        <taxon>Nectriaceae</taxon>
        <taxon>Cylindrodendrum</taxon>
    </lineage>
</organism>
<dbReference type="FunFam" id="3.40.50.300:FF:000054">
    <property type="entry name" value="ABC multidrug transporter atrF"/>
    <property type="match status" value="1"/>
</dbReference>
<keyword evidence="3" id="KW-0813">Transport</keyword>
<feature type="region of interest" description="Disordered" evidence="10">
    <location>
        <begin position="1"/>
        <end position="41"/>
    </location>
</feature>
<keyword evidence="9" id="KW-0175">Coiled coil</keyword>
<evidence type="ECO:0000256" key="3">
    <source>
        <dbReference type="ARBA" id="ARBA00022448"/>
    </source>
</evidence>
<dbReference type="Gene3D" id="3.40.50.300">
    <property type="entry name" value="P-loop containing nucleotide triphosphate hydrolases"/>
    <property type="match status" value="2"/>
</dbReference>
<dbReference type="InterPro" id="IPR017871">
    <property type="entry name" value="ABC_transporter-like_CS"/>
</dbReference>
<dbReference type="PROSITE" id="PS00211">
    <property type="entry name" value="ABC_TRANSPORTER_1"/>
    <property type="match status" value="1"/>
</dbReference>
<keyword evidence="14" id="KW-1185">Reference proteome</keyword>
<evidence type="ECO:0000256" key="1">
    <source>
        <dbReference type="ARBA" id="ARBA00004141"/>
    </source>
</evidence>
<dbReference type="GO" id="GO:0016020">
    <property type="term" value="C:membrane"/>
    <property type="evidence" value="ECO:0007669"/>
    <property type="project" value="UniProtKB-SubCell"/>
</dbReference>
<evidence type="ECO:0000313" key="13">
    <source>
        <dbReference type="EMBL" id="KAF7547040.1"/>
    </source>
</evidence>
<feature type="transmembrane region" description="Helical" evidence="11">
    <location>
        <begin position="1219"/>
        <end position="1238"/>
    </location>
</feature>
<feature type="transmembrane region" description="Helical" evidence="11">
    <location>
        <begin position="680"/>
        <end position="702"/>
    </location>
</feature>
<dbReference type="CDD" id="cd03232">
    <property type="entry name" value="ABCG_PDR_domain2"/>
    <property type="match status" value="1"/>
</dbReference>
<feature type="transmembrane region" description="Helical" evidence="11">
    <location>
        <begin position="573"/>
        <end position="593"/>
    </location>
</feature>
<feature type="transmembrane region" description="Helical" evidence="11">
    <location>
        <begin position="1151"/>
        <end position="1173"/>
    </location>
</feature>
<feature type="transmembrane region" description="Helical" evidence="11">
    <location>
        <begin position="1088"/>
        <end position="1106"/>
    </location>
</feature>
<reference evidence="13" key="1">
    <citation type="submission" date="2020-03" db="EMBL/GenBank/DDBJ databases">
        <title>Draft Genome Sequence of Cylindrodendrum hubeiense.</title>
        <authorList>
            <person name="Buettner E."/>
            <person name="Kellner H."/>
        </authorList>
    </citation>
    <scope>NUCLEOTIDE SEQUENCE</scope>
    <source>
        <strain evidence="13">IHI 201604</strain>
    </source>
</reference>
<feature type="domain" description="ABC transporter" evidence="12">
    <location>
        <begin position="55"/>
        <end position="322"/>
    </location>
</feature>
<dbReference type="InterPro" id="IPR003439">
    <property type="entry name" value="ABC_transporter-like_ATP-bd"/>
</dbReference>
<feature type="region of interest" description="Disordered" evidence="10">
    <location>
        <begin position="725"/>
        <end position="745"/>
    </location>
</feature>
<feature type="transmembrane region" description="Helical" evidence="11">
    <location>
        <begin position="540"/>
        <end position="561"/>
    </location>
</feature>
<feature type="transmembrane region" description="Helical" evidence="11">
    <location>
        <begin position="501"/>
        <end position="534"/>
    </location>
</feature>
<evidence type="ECO:0000313" key="14">
    <source>
        <dbReference type="Proteomes" id="UP000722485"/>
    </source>
</evidence>
<evidence type="ECO:0000256" key="8">
    <source>
        <dbReference type="ARBA" id="ARBA00023136"/>
    </source>
</evidence>
<comment type="subcellular location">
    <subcellularLocation>
        <location evidence="1">Membrane</location>
        <topology evidence="1">Multi-pass membrane protein</topology>
    </subcellularLocation>
</comment>
<feature type="coiled-coil region" evidence="9">
    <location>
        <begin position="1023"/>
        <end position="1054"/>
    </location>
</feature>
<evidence type="ECO:0000256" key="6">
    <source>
        <dbReference type="ARBA" id="ARBA00022840"/>
    </source>
</evidence>
<feature type="transmembrane region" description="Helical" evidence="11">
    <location>
        <begin position="461"/>
        <end position="480"/>
    </location>
</feature>
<dbReference type="EMBL" id="JAANBB010000190">
    <property type="protein sequence ID" value="KAF7547040.1"/>
    <property type="molecule type" value="Genomic_DNA"/>
</dbReference>
<evidence type="ECO:0000256" key="5">
    <source>
        <dbReference type="ARBA" id="ARBA00022741"/>
    </source>
</evidence>
<dbReference type="Proteomes" id="UP000722485">
    <property type="component" value="Unassembled WGS sequence"/>
</dbReference>
<dbReference type="InterPro" id="IPR027417">
    <property type="entry name" value="P-loop_NTPase"/>
</dbReference>
<keyword evidence="6" id="KW-0067">ATP-binding</keyword>
<evidence type="ECO:0000256" key="9">
    <source>
        <dbReference type="SAM" id="Coils"/>
    </source>
</evidence>
<comment type="caution">
    <text evidence="13">The sequence shown here is derived from an EMBL/GenBank/DDBJ whole genome shotgun (WGS) entry which is preliminary data.</text>
</comment>
<dbReference type="OrthoDB" id="245989at2759"/>
<feature type="compositionally biased region" description="Polar residues" evidence="10">
    <location>
        <begin position="23"/>
        <end position="32"/>
    </location>
</feature>